<gene>
    <name evidence="3" type="ORF">CLPU_3c00870</name>
</gene>
<dbReference type="InterPro" id="IPR025580">
    <property type="entry name" value="Gp46"/>
</dbReference>
<protein>
    <recommendedName>
        <fullName evidence="5">DUF4355 domain-containing protein</fullName>
    </recommendedName>
</protein>
<evidence type="ECO:0000256" key="2">
    <source>
        <dbReference type="SAM" id="MobiDB-lite"/>
    </source>
</evidence>
<accession>A0A0L0WCV1</accession>
<name>A0A0L0WCV1_GOTPU</name>
<dbReference type="Proteomes" id="UP000037267">
    <property type="component" value="Unassembled WGS sequence"/>
</dbReference>
<comment type="caution">
    <text evidence="3">The sequence shown here is derived from an EMBL/GenBank/DDBJ whole genome shotgun (WGS) entry which is preliminary data.</text>
</comment>
<sequence>MKKDYKKEGFKINLQLFADGEPTGGAGDALNGGTQSSNDTNDTFTLDDFNNFLESNVEAQKILQSRIDSAVSKGVESFKQNKMPKLIQEEINKRSSKTPEQLQLEEMKQEIEKMKQENTRKTIETEIAKQADKLGIEVDFALDFCIDSTSLENTLEKVNKFNEYVEKIVEERVQTSVNERFKQNYNKPQQNISLENNTTSNYNSLDIIKQQLGK</sequence>
<feature type="coiled-coil region" evidence="1">
    <location>
        <begin position="97"/>
        <end position="124"/>
    </location>
</feature>
<evidence type="ECO:0000313" key="4">
    <source>
        <dbReference type="Proteomes" id="UP000037267"/>
    </source>
</evidence>
<dbReference type="AlphaFoldDB" id="A0A0L0WCV1"/>
<evidence type="ECO:0008006" key="5">
    <source>
        <dbReference type="Google" id="ProtNLM"/>
    </source>
</evidence>
<evidence type="ECO:0000313" key="3">
    <source>
        <dbReference type="EMBL" id="KNF09309.1"/>
    </source>
</evidence>
<organism evidence="3 4">
    <name type="scientific">Gottschalkia purinilytica</name>
    <name type="common">Clostridium purinilyticum</name>
    <dbReference type="NCBI Taxonomy" id="1503"/>
    <lineage>
        <taxon>Bacteria</taxon>
        <taxon>Bacillati</taxon>
        <taxon>Bacillota</taxon>
        <taxon>Tissierellia</taxon>
        <taxon>Tissierellales</taxon>
        <taxon>Gottschalkiaceae</taxon>
        <taxon>Gottschalkia</taxon>
    </lineage>
</organism>
<proteinExistence type="predicted"/>
<reference evidence="4" key="1">
    <citation type="submission" date="2015-07" db="EMBL/GenBank/DDBJ databases">
        <title>Draft genome sequence of the purine-degrading Gottschalkia purinilyticum DSM 1384 (formerly Clostridium purinilyticum).</title>
        <authorList>
            <person name="Poehlein A."/>
            <person name="Schiel-Bengelsdorf B."/>
            <person name="Bengelsdorf F.R."/>
            <person name="Daniel R."/>
            <person name="Duerre P."/>
        </authorList>
    </citation>
    <scope>NUCLEOTIDE SEQUENCE [LARGE SCALE GENOMIC DNA]</scope>
    <source>
        <strain evidence="4">DSM 1384</strain>
    </source>
</reference>
<keyword evidence="1" id="KW-0175">Coiled coil</keyword>
<keyword evidence="4" id="KW-1185">Reference proteome</keyword>
<dbReference type="RefSeq" id="WP_200898474.1">
    <property type="nucleotide sequence ID" value="NZ_LGSS01000003.1"/>
</dbReference>
<dbReference type="STRING" id="1503.CLPU_3c00870"/>
<feature type="region of interest" description="Disordered" evidence="2">
    <location>
        <begin position="21"/>
        <end position="43"/>
    </location>
</feature>
<dbReference type="EMBL" id="LGSS01000003">
    <property type="protein sequence ID" value="KNF09309.1"/>
    <property type="molecule type" value="Genomic_DNA"/>
</dbReference>
<dbReference type="Pfam" id="PF14265">
    <property type="entry name" value="DUF4355"/>
    <property type="match status" value="1"/>
</dbReference>
<evidence type="ECO:0000256" key="1">
    <source>
        <dbReference type="SAM" id="Coils"/>
    </source>
</evidence>